<evidence type="ECO:0000313" key="2">
    <source>
        <dbReference type="Proteomes" id="UP000772434"/>
    </source>
</evidence>
<dbReference type="EMBL" id="JADNRY010000003">
    <property type="protein sequence ID" value="KAF9077834.1"/>
    <property type="molecule type" value="Genomic_DNA"/>
</dbReference>
<organism evidence="1 2">
    <name type="scientific">Rhodocollybia butyracea</name>
    <dbReference type="NCBI Taxonomy" id="206335"/>
    <lineage>
        <taxon>Eukaryota</taxon>
        <taxon>Fungi</taxon>
        <taxon>Dikarya</taxon>
        <taxon>Basidiomycota</taxon>
        <taxon>Agaricomycotina</taxon>
        <taxon>Agaricomycetes</taxon>
        <taxon>Agaricomycetidae</taxon>
        <taxon>Agaricales</taxon>
        <taxon>Marasmiineae</taxon>
        <taxon>Omphalotaceae</taxon>
        <taxon>Rhodocollybia</taxon>
    </lineage>
</organism>
<evidence type="ECO:0000313" key="1">
    <source>
        <dbReference type="EMBL" id="KAF9077834.1"/>
    </source>
</evidence>
<gene>
    <name evidence="1" type="ORF">BDP27DRAFT_1357220</name>
</gene>
<accession>A0A9P5Q3Q3</accession>
<keyword evidence="2" id="KW-1185">Reference proteome</keyword>
<name>A0A9P5Q3Q3_9AGAR</name>
<protein>
    <submittedName>
        <fullName evidence="1">Uncharacterized protein</fullName>
    </submittedName>
</protein>
<dbReference type="Proteomes" id="UP000772434">
    <property type="component" value="Unassembled WGS sequence"/>
</dbReference>
<comment type="caution">
    <text evidence="1">The sequence shown here is derived from an EMBL/GenBank/DDBJ whole genome shotgun (WGS) entry which is preliminary data.</text>
</comment>
<dbReference type="AlphaFoldDB" id="A0A9P5Q3Q3"/>
<proteinExistence type="predicted"/>
<dbReference type="OrthoDB" id="4742101at2759"/>
<sequence>MLAKSPARHFSMSSSKVLSFPSLSELLTADSIHTWLTKCDDRLELYKMFNPSVDLKDRTLVMCAADSFDAGSMKLSAFWRSERDSLLDTSWVLFKGRMKSQFLGTDSKVDVLQSFFSIAQGCCPFSEFLADLQASRATLNAYGKNSPFHVSGFLMKTTLLFRCHPTLRLRVHAIPSFNLETTALNAFISILINTWAALEVKPLIRPETF</sequence>
<reference evidence="1" key="1">
    <citation type="submission" date="2020-11" db="EMBL/GenBank/DDBJ databases">
        <authorList>
            <consortium name="DOE Joint Genome Institute"/>
            <person name="Ahrendt S."/>
            <person name="Riley R."/>
            <person name="Andreopoulos W."/>
            <person name="Labutti K."/>
            <person name="Pangilinan J."/>
            <person name="Ruiz-Duenas F.J."/>
            <person name="Barrasa J.M."/>
            <person name="Sanchez-Garcia M."/>
            <person name="Camarero S."/>
            <person name="Miyauchi S."/>
            <person name="Serrano A."/>
            <person name="Linde D."/>
            <person name="Babiker R."/>
            <person name="Drula E."/>
            <person name="Ayuso-Fernandez I."/>
            <person name="Pacheco R."/>
            <person name="Padilla G."/>
            <person name="Ferreira P."/>
            <person name="Barriuso J."/>
            <person name="Kellner H."/>
            <person name="Castanera R."/>
            <person name="Alfaro M."/>
            <person name="Ramirez L."/>
            <person name="Pisabarro A.G."/>
            <person name="Kuo A."/>
            <person name="Tritt A."/>
            <person name="Lipzen A."/>
            <person name="He G."/>
            <person name="Yan M."/>
            <person name="Ng V."/>
            <person name="Cullen D."/>
            <person name="Martin F."/>
            <person name="Rosso M.-N."/>
            <person name="Henrissat B."/>
            <person name="Hibbett D."/>
            <person name="Martinez A.T."/>
            <person name="Grigoriev I.V."/>
        </authorList>
    </citation>
    <scope>NUCLEOTIDE SEQUENCE</scope>
    <source>
        <strain evidence="1">AH 40177</strain>
    </source>
</reference>